<dbReference type="InterPro" id="IPR014216">
    <property type="entry name" value="ABC_transptr_CydD"/>
</dbReference>
<evidence type="ECO:0000313" key="15">
    <source>
        <dbReference type="Proteomes" id="UP000616724"/>
    </source>
</evidence>
<feature type="transmembrane region" description="Helical" evidence="11">
    <location>
        <begin position="151"/>
        <end position="172"/>
    </location>
</feature>
<dbReference type="SMART" id="SM00382">
    <property type="entry name" value="AAA"/>
    <property type="match status" value="1"/>
</dbReference>
<dbReference type="InterPro" id="IPR003439">
    <property type="entry name" value="ABC_transporter-like_ATP-bd"/>
</dbReference>
<keyword evidence="4 11" id="KW-0812">Transmembrane</keyword>
<organism evidence="14 15">
    <name type="scientific">Planobispora longispora</name>
    <dbReference type="NCBI Taxonomy" id="28887"/>
    <lineage>
        <taxon>Bacteria</taxon>
        <taxon>Bacillati</taxon>
        <taxon>Actinomycetota</taxon>
        <taxon>Actinomycetes</taxon>
        <taxon>Streptosporangiales</taxon>
        <taxon>Streptosporangiaceae</taxon>
        <taxon>Planobispora</taxon>
    </lineage>
</organism>
<dbReference type="SUPFAM" id="SSF52540">
    <property type="entry name" value="P-loop containing nucleoside triphosphate hydrolases"/>
    <property type="match status" value="1"/>
</dbReference>
<keyword evidence="3" id="KW-1003">Cell membrane</keyword>
<evidence type="ECO:0000256" key="7">
    <source>
        <dbReference type="ARBA" id="ARBA00022989"/>
    </source>
</evidence>
<comment type="subcellular location">
    <subcellularLocation>
        <location evidence="1">Cell membrane</location>
        <topology evidence="1">Multi-pass membrane protein</topology>
    </subcellularLocation>
</comment>
<dbReference type="FunFam" id="3.40.50.300:FF:000299">
    <property type="entry name" value="ABC transporter ATP-binding protein/permease"/>
    <property type="match status" value="1"/>
</dbReference>
<dbReference type="PANTHER" id="PTHR24221">
    <property type="entry name" value="ATP-BINDING CASSETTE SUB-FAMILY B"/>
    <property type="match status" value="1"/>
</dbReference>
<evidence type="ECO:0000256" key="4">
    <source>
        <dbReference type="ARBA" id="ARBA00022692"/>
    </source>
</evidence>
<dbReference type="CDD" id="cd03228">
    <property type="entry name" value="ABCC_MRP_Like"/>
    <property type="match status" value="1"/>
</dbReference>
<feature type="transmembrane region" description="Helical" evidence="11">
    <location>
        <begin position="47"/>
        <end position="66"/>
    </location>
</feature>
<dbReference type="Gene3D" id="1.20.1560.10">
    <property type="entry name" value="ABC transporter type 1, transmembrane domain"/>
    <property type="match status" value="1"/>
</dbReference>
<sequence>MHKDLLRLARSERAVRRHLALCLAAAVLAGLLVLVQAELLAGVLSGRFAAAALLPLALVVGARGVLGLVQGVAAGHTTTAVKSVLRHRLLSRLRELGPARLASHRSGELVTLAGRGLDALDPYLNGYLPSVAVAAVVPVAVLVRLVTADLASAVIVLVTLPLIPIFGALVGMHTKAVTERQWRALSRLGGHFLDVVRGLPTLRAFGRARYQAEVIGRVADEHRAATMRTLRVAFLSSLVLELAASLSLALVAVPIGLRLLGGTLDLPAALLVLLLAPEAYLPLRTMGNRFHAAMEGVAAADQAFAVLDGESGDDARGAAHGGHGTDGRAGASGPDGTGTAPRARRGAPEIRLENVTVRYPGRPEAALEDVSLVIGPGERVALVGESGAGKSTLLHLLLGFVTPESGRVLVDGAEPTADDAWRRRLAFVPQRPHLFAASVADNIRLGSPAATIEEVWAAARAAHADGFTAELPEGYDTVLGERGANLSAGQRQRVALARAFCRPGADVLLLDEPTARLDGRSEAAIVAATRDLSAGRTAVIVAHRPAMIDLADRVIRIADGRVVSDSASMIEESR</sequence>
<keyword evidence="2" id="KW-0813">Transport</keyword>
<dbReference type="GO" id="GO:0016887">
    <property type="term" value="F:ATP hydrolysis activity"/>
    <property type="evidence" value="ECO:0007669"/>
    <property type="project" value="InterPro"/>
</dbReference>
<evidence type="ECO:0000256" key="2">
    <source>
        <dbReference type="ARBA" id="ARBA00022448"/>
    </source>
</evidence>
<dbReference type="GO" id="GO:0140359">
    <property type="term" value="F:ABC-type transporter activity"/>
    <property type="evidence" value="ECO:0007669"/>
    <property type="project" value="InterPro"/>
</dbReference>
<evidence type="ECO:0000256" key="11">
    <source>
        <dbReference type="SAM" id="Phobius"/>
    </source>
</evidence>
<dbReference type="Gene3D" id="3.40.50.300">
    <property type="entry name" value="P-loop containing nucleotide triphosphate hydrolases"/>
    <property type="match status" value="1"/>
</dbReference>
<dbReference type="PROSITE" id="PS50893">
    <property type="entry name" value="ABC_TRANSPORTER_2"/>
    <property type="match status" value="1"/>
</dbReference>
<evidence type="ECO:0008006" key="16">
    <source>
        <dbReference type="Google" id="ProtNLM"/>
    </source>
</evidence>
<evidence type="ECO:0000256" key="3">
    <source>
        <dbReference type="ARBA" id="ARBA00022475"/>
    </source>
</evidence>
<evidence type="ECO:0000259" key="12">
    <source>
        <dbReference type="PROSITE" id="PS50893"/>
    </source>
</evidence>
<dbReference type="Pfam" id="PF00005">
    <property type="entry name" value="ABC_tran"/>
    <property type="match status" value="1"/>
</dbReference>
<proteinExistence type="inferred from homology"/>
<dbReference type="PANTHER" id="PTHR24221:SF590">
    <property type="entry name" value="COMPONENT LINKED WITH THE ASSEMBLY OF CYTOCHROME' TRANSPORT TRANSMEMBRANE ATP-BINDING PROTEIN ABC TRANSPORTER CYDD-RELATED"/>
    <property type="match status" value="1"/>
</dbReference>
<evidence type="ECO:0000256" key="10">
    <source>
        <dbReference type="SAM" id="MobiDB-lite"/>
    </source>
</evidence>
<dbReference type="InterPro" id="IPR011527">
    <property type="entry name" value="ABC1_TM_dom"/>
</dbReference>
<evidence type="ECO:0000256" key="1">
    <source>
        <dbReference type="ARBA" id="ARBA00004651"/>
    </source>
</evidence>
<keyword evidence="15" id="KW-1185">Reference proteome</keyword>
<feature type="domain" description="ABC transporter" evidence="12">
    <location>
        <begin position="350"/>
        <end position="573"/>
    </location>
</feature>
<comment type="similarity">
    <text evidence="9">Belongs to the ABC transporter superfamily. Lipid exporter (TC 3.A.1.106) family.</text>
</comment>
<dbReference type="NCBIfam" id="TIGR02857">
    <property type="entry name" value="CydD"/>
    <property type="match status" value="1"/>
</dbReference>
<evidence type="ECO:0000259" key="13">
    <source>
        <dbReference type="PROSITE" id="PS50929"/>
    </source>
</evidence>
<dbReference type="CDD" id="cd18584">
    <property type="entry name" value="ABC_6TM_AarD_CydD"/>
    <property type="match status" value="1"/>
</dbReference>
<dbReference type="Proteomes" id="UP000616724">
    <property type="component" value="Unassembled WGS sequence"/>
</dbReference>
<dbReference type="InterPro" id="IPR036640">
    <property type="entry name" value="ABC1_TM_sf"/>
</dbReference>
<dbReference type="InterPro" id="IPR017871">
    <property type="entry name" value="ABC_transporter-like_CS"/>
</dbReference>
<evidence type="ECO:0000256" key="6">
    <source>
        <dbReference type="ARBA" id="ARBA00022840"/>
    </source>
</evidence>
<comment type="caution">
    <text evidence="14">The sequence shown here is derived from an EMBL/GenBank/DDBJ whole genome shotgun (WGS) entry which is preliminary data.</text>
</comment>
<dbReference type="InterPro" id="IPR027417">
    <property type="entry name" value="P-loop_NTPase"/>
</dbReference>
<feature type="transmembrane region" description="Helical" evidence="11">
    <location>
        <begin position="232"/>
        <end position="253"/>
    </location>
</feature>
<keyword evidence="8 11" id="KW-0472">Membrane</keyword>
<evidence type="ECO:0000256" key="8">
    <source>
        <dbReference type="ARBA" id="ARBA00023136"/>
    </source>
</evidence>
<feature type="region of interest" description="Disordered" evidence="10">
    <location>
        <begin position="314"/>
        <end position="347"/>
    </location>
</feature>
<keyword evidence="7 11" id="KW-1133">Transmembrane helix</keyword>
<accession>A0A8J3W3F4</accession>
<dbReference type="GO" id="GO:0005524">
    <property type="term" value="F:ATP binding"/>
    <property type="evidence" value="ECO:0007669"/>
    <property type="project" value="UniProtKB-KW"/>
</dbReference>
<dbReference type="GO" id="GO:0042883">
    <property type="term" value="P:cysteine transport"/>
    <property type="evidence" value="ECO:0007669"/>
    <property type="project" value="InterPro"/>
</dbReference>
<feature type="transmembrane region" description="Helical" evidence="11">
    <location>
        <begin position="124"/>
        <end position="145"/>
    </location>
</feature>
<dbReference type="InterPro" id="IPR039421">
    <property type="entry name" value="Type_1_exporter"/>
</dbReference>
<dbReference type="PROSITE" id="PS00211">
    <property type="entry name" value="ABC_TRANSPORTER_1"/>
    <property type="match status" value="1"/>
</dbReference>
<dbReference type="GO" id="GO:0005886">
    <property type="term" value="C:plasma membrane"/>
    <property type="evidence" value="ECO:0007669"/>
    <property type="project" value="UniProtKB-SubCell"/>
</dbReference>
<keyword evidence="6" id="KW-0067">ATP-binding</keyword>
<dbReference type="InterPro" id="IPR003593">
    <property type="entry name" value="AAA+_ATPase"/>
</dbReference>
<reference evidence="14 15" key="1">
    <citation type="submission" date="2021-01" db="EMBL/GenBank/DDBJ databases">
        <title>Whole genome shotgun sequence of Planobispora longispora NBRC 13918.</title>
        <authorList>
            <person name="Komaki H."/>
            <person name="Tamura T."/>
        </authorList>
    </citation>
    <scope>NUCLEOTIDE SEQUENCE [LARGE SCALE GENOMIC DNA]</scope>
    <source>
        <strain evidence="14 15">NBRC 13918</strain>
    </source>
</reference>
<name>A0A8J3W3F4_9ACTN</name>
<dbReference type="RefSeq" id="WP_203888515.1">
    <property type="nucleotide sequence ID" value="NZ_BOOH01000001.1"/>
</dbReference>
<dbReference type="EMBL" id="BOOH01000001">
    <property type="protein sequence ID" value="GIH73771.1"/>
    <property type="molecule type" value="Genomic_DNA"/>
</dbReference>
<evidence type="ECO:0000256" key="5">
    <source>
        <dbReference type="ARBA" id="ARBA00022741"/>
    </source>
</evidence>
<evidence type="ECO:0000256" key="9">
    <source>
        <dbReference type="ARBA" id="ARBA00061644"/>
    </source>
</evidence>
<gene>
    <name evidence="14" type="ORF">Plo01_02000</name>
</gene>
<protein>
    <recommendedName>
        <fullName evidence="16">Thiol reductant ABC exporter subunit CydD</fullName>
    </recommendedName>
</protein>
<dbReference type="SUPFAM" id="SSF90123">
    <property type="entry name" value="ABC transporter transmembrane region"/>
    <property type="match status" value="1"/>
</dbReference>
<dbReference type="PROSITE" id="PS50929">
    <property type="entry name" value="ABC_TM1F"/>
    <property type="match status" value="1"/>
</dbReference>
<feature type="domain" description="ABC transmembrane type-1" evidence="13">
    <location>
        <begin position="20"/>
        <end position="295"/>
    </location>
</feature>
<dbReference type="AlphaFoldDB" id="A0A8J3W3F4"/>
<evidence type="ECO:0000313" key="14">
    <source>
        <dbReference type="EMBL" id="GIH73771.1"/>
    </source>
</evidence>
<keyword evidence="5" id="KW-0547">Nucleotide-binding</keyword>
<dbReference type="Pfam" id="PF00664">
    <property type="entry name" value="ABC_membrane"/>
    <property type="match status" value="1"/>
</dbReference>